<proteinExistence type="predicted"/>
<evidence type="ECO:0000259" key="1">
    <source>
        <dbReference type="PROSITE" id="PS51186"/>
    </source>
</evidence>
<dbReference type="EMBL" id="LR699119">
    <property type="protein sequence ID" value="VVC75736.1"/>
    <property type="molecule type" value="Genomic_DNA"/>
</dbReference>
<protein>
    <recommendedName>
        <fullName evidence="1">N-acetyltransferase domain-containing protein</fullName>
    </recommendedName>
</protein>
<dbReference type="SUPFAM" id="SSF55729">
    <property type="entry name" value="Acyl-CoA N-acyltransferases (Nat)"/>
    <property type="match status" value="1"/>
</dbReference>
<dbReference type="InterPro" id="IPR000182">
    <property type="entry name" value="GNAT_dom"/>
</dbReference>
<name>A0A5E4PHE0_9COXI</name>
<dbReference type="CDD" id="cd04301">
    <property type="entry name" value="NAT_SF"/>
    <property type="match status" value="1"/>
</dbReference>
<dbReference type="RefSeq" id="WP_148339016.1">
    <property type="nucleotide sequence ID" value="NZ_LR699119.1"/>
</dbReference>
<reference evidence="2 3" key="1">
    <citation type="submission" date="2019-08" db="EMBL/GenBank/DDBJ databases">
        <authorList>
            <person name="Guy L."/>
        </authorList>
    </citation>
    <scope>NUCLEOTIDE SEQUENCE [LARGE SCALE GENOMIC DNA]</scope>
    <source>
        <strain evidence="2 3">SGT-108</strain>
    </source>
</reference>
<dbReference type="PROSITE" id="PS51186">
    <property type="entry name" value="GNAT"/>
    <property type="match status" value="1"/>
</dbReference>
<dbReference type="GO" id="GO:0016747">
    <property type="term" value="F:acyltransferase activity, transferring groups other than amino-acyl groups"/>
    <property type="evidence" value="ECO:0007669"/>
    <property type="project" value="InterPro"/>
</dbReference>
<dbReference type="OrthoDB" id="5419426at2"/>
<evidence type="ECO:0000313" key="3">
    <source>
        <dbReference type="Proteomes" id="UP000324194"/>
    </source>
</evidence>
<feature type="domain" description="N-acetyltransferase" evidence="1">
    <location>
        <begin position="5"/>
        <end position="158"/>
    </location>
</feature>
<dbReference type="Proteomes" id="UP000324194">
    <property type="component" value="Chromosome 1"/>
</dbReference>
<dbReference type="Pfam" id="PF00583">
    <property type="entry name" value="Acetyltransf_1"/>
    <property type="match status" value="1"/>
</dbReference>
<organism evidence="2 3">
    <name type="scientific">Aquicella siphonis</name>
    <dbReference type="NCBI Taxonomy" id="254247"/>
    <lineage>
        <taxon>Bacteria</taxon>
        <taxon>Pseudomonadati</taxon>
        <taxon>Pseudomonadota</taxon>
        <taxon>Gammaproteobacteria</taxon>
        <taxon>Legionellales</taxon>
        <taxon>Coxiellaceae</taxon>
        <taxon>Aquicella</taxon>
    </lineage>
</organism>
<dbReference type="AlphaFoldDB" id="A0A5E4PHE0"/>
<dbReference type="Gene3D" id="3.40.630.30">
    <property type="match status" value="1"/>
</dbReference>
<dbReference type="KEGG" id="asip:AQUSIP_10300"/>
<keyword evidence="3" id="KW-1185">Reference proteome</keyword>
<gene>
    <name evidence="2" type="ORF">AQUSIP_10300</name>
</gene>
<accession>A0A5E4PHE0</accession>
<evidence type="ECO:0000313" key="2">
    <source>
        <dbReference type="EMBL" id="VVC75736.1"/>
    </source>
</evidence>
<dbReference type="InterPro" id="IPR016181">
    <property type="entry name" value="Acyl_CoA_acyltransferase"/>
</dbReference>
<sequence length="161" mass="18457">MADTLTIRFATSEDSRRLERRMNDDWGGLPLVIRGKKYFPASLDGIIAESREGMAGFLFYEIQDGDCEIIVFEVFDKFKGTGTRMLDWLKDVARNRGCQRIYLMTTNDNLDALRFYQKRGFHICGIHINSVAVSRKIKPSIGMTGDHGIPVRDEIDLELYL</sequence>